<gene>
    <name evidence="1" type="ORF">QNH24_17945</name>
</gene>
<dbReference type="EMBL" id="CP126101">
    <property type="protein sequence ID" value="WHY50197.1"/>
    <property type="molecule type" value="Genomic_DNA"/>
</dbReference>
<name>A0AAX3WUX4_9BACI</name>
<accession>A0AAX3WUX4</accession>
<sequence>MQRVAVLGSLFFWNNIKQHFSAFPHVQFIHFPYTVPEQSVELIDEAAAQTDILLFAGSISYHYCIDKIKAKKIQATYISFDELTLSLSLLSIQHNQKVELSKLSIDLPKKDILNQVLIESDIQPPKLHVIDYAWVYDQNEKINHFQIDDYIMFHKELYKAGKTELALTSLHAVYEALKQARVPASYMVERKQTFISTVNRALNAYKNTLLISSQIAVVSIRSRENSTISNKQLWMENLEKVSKMFHARVAQSLQEPYLIFSTRGVTETIDRVYLTSLMRQFEAQFETTFHIGIGFGYSLHEAEKHSSQALFFTTKFDEHSTVLCLVDEESRLHGPLFENNKKIALSNNNQQILKVAEKLKMSAKNLNLIRQFIKLNKNRPFSATELATYINLSRRSAERMINRLVEQNYLELSGEEHPYHQGRPRKLYKATNLLEI</sequence>
<dbReference type="InterPro" id="IPR036390">
    <property type="entry name" value="WH_DNA-bd_sf"/>
</dbReference>
<dbReference type="SUPFAM" id="SSF46785">
    <property type="entry name" value="Winged helix' DNA-binding domain"/>
    <property type="match status" value="1"/>
</dbReference>
<dbReference type="Gene3D" id="1.10.10.10">
    <property type="entry name" value="Winged helix-like DNA-binding domain superfamily/Winged helix DNA-binding domain"/>
    <property type="match status" value="1"/>
</dbReference>
<dbReference type="AlphaFoldDB" id="A0AAX3WUX4"/>
<protein>
    <submittedName>
        <fullName evidence="1">MarR family transcriptional regulator</fullName>
    </submittedName>
</protein>
<evidence type="ECO:0000313" key="2">
    <source>
        <dbReference type="Proteomes" id="UP001178322"/>
    </source>
</evidence>
<dbReference type="Proteomes" id="UP001178322">
    <property type="component" value="Chromosome"/>
</dbReference>
<reference evidence="1" key="1">
    <citation type="submission" date="2023-05" db="EMBL/GenBank/DDBJ databases">
        <title>Comparative genomics of Bacillaceae isolates and their secondary metabolite potential.</title>
        <authorList>
            <person name="Song L."/>
            <person name="Nielsen L.J."/>
            <person name="Mohite O."/>
            <person name="Xu X."/>
            <person name="Weber T."/>
            <person name="Kovacs A.T."/>
        </authorList>
    </citation>
    <scope>NUCLEOTIDE SEQUENCE</scope>
    <source>
        <strain evidence="1">LY1</strain>
    </source>
</reference>
<proteinExistence type="predicted"/>
<evidence type="ECO:0000313" key="1">
    <source>
        <dbReference type="EMBL" id="WHY50197.1"/>
    </source>
</evidence>
<dbReference type="InterPro" id="IPR036388">
    <property type="entry name" value="WH-like_DNA-bd_sf"/>
</dbReference>
<organism evidence="1 2">
    <name type="scientific">Lysinibacillus pakistanensis</name>
    <dbReference type="NCBI Taxonomy" id="759811"/>
    <lineage>
        <taxon>Bacteria</taxon>
        <taxon>Bacillati</taxon>
        <taxon>Bacillota</taxon>
        <taxon>Bacilli</taxon>
        <taxon>Bacillales</taxon>
        <taxon>Bacillaceae</taxon>
        <taxon>Lysinibacillus</taxon>
    </lineage>
</organism>
<dbReference type="RefSeq" id="WP_283868884.1">
    <property type="nucleotide sequence ID" value="NZ_CP126101.1"/>
</dbReference>